<keyword evidence="9" id="KW-1185">Reference proteome</keyword>
<protein>
    <recommendedName>
        <fullName evidence="7">Murine leukemia virus integrase C-terminal domain-containing protein</fullName>
    </recommendedName>
</protein>
<dbReference type="Pfam" id="PF18697">
    <property type="entry name" value="MLVIN_C"/>
    <property type="match status" value="1"/>
</dbReference>
<feature type="region of interest" description="Disordered" evidence="6">
    <location>
        <begin position="53"/>
        <end position="74"/>
    </location>
</feature>
<dbReference type="Gene3D" id="2.30.30.850">
    <property type="match status" value="1"/>
</dbReference>
<dbReference type="GO" id="GO:0016787">
    <property type="term" value="F:hydrolase activity"/>
    <property type="evidence" value="ECO:0007669"/>
    <property type="project" value="UniProtKB-KW"/>
</dbReference>
<evidence type="ECO:0000256" key="1">
    <source>
        <dbReference type="ARBA" id="ARBA00022679"/>
    </source>
</evidence>
<name>A0AAE0R3V2_9TELE</name>
<proteinExistence type="predicted"/>
<evidence type="ECO:0000313" key="9">
    <source>
        <dbReference type="Proteomes" id="UP001274896"/>
    </source>
</evidence>
<reference evidence="8" key="1">
    <citation type="submission" date="2023-06" db="EMBL/GenBank/DDBJ databases">
        <title>Male Hemibagrus guttatus genome.</title>
        <authorList>
            <person name="Bian C."/>
        </authorList>
    </citation>
    <scope>NUCLEOTIDE SEQUENCE</scope>
    <source>
        <strain evidence="8">Male_cb2023</strain>
        <tissue evidence="8">Muscle</tissue>
    </source>
</reference>
<evidence type="ECO:0000259" key="7">
    <source>
        <dbReference type="Pfam" id="PF18697"/>
    </source>
</evidence>
<keyword evidence="4" id="KW-0255">Endonuclease</keyword>
<dbReference type="EMBL" id="JAUCMX010000006">
    <property type="protein sequence ID" value="KAK3542812.1"/>
    <property type="molecule type" value="Genomic_DNA"/>
</dbReference>
<evidence type="ECO:0000313" key="8">
    <source>
        <dbReference type="EMBL" id="KAK3542812.1"/>
    </source>
</evidence>
<feature type="domain" description="Murine leukemia virus integrase C-terminal" evidence="7">
    <location>
        <begin position="16"/>
        <end position="54"/>
    </location>
</feature>
<dbReference type="GO" id="GO:0016779">
    <property type="term" value="F:nucleotidyltransferase activity"/>
    <property type="evidence" value="ECO:0007669"/>
    <property type="project" value="UniProtKB-KW"/>
</dbReference>
<keyword evidence="2" id="KW-0548">Nucleotidyltransferase</keyword>
<evidence type="ECO:0000256" key="4">
    <source>
        <dbReference type="ARBA" id="ARBA00022759"/>
    </source>
</evidence>
<evidence type="ECO:0000256" key="3">
    <source>
        <dbReference type="ARBA" id="ARBA00022722"/>
    </source>
</evidence>
<accession>A0AAE0R3V2</accession>
<evidence type="ECO:0000256" key="5">
    <source>
        <dbReference type="ARBA" id="ARBA00022801"/>
    </source>
</evidence>
<sequence>EKGKEQSKEADAPCPHVPGDQIYLRVFQRKWNEPRREGPYKVIAATPTAVQVEAEESSGQGPEFQGFVSGSRSA</sequence>
<feature type="non-terminal residue" evidence="8">
    <location>
        <position position="1"/>
    </location>
</feature>
<keyword evidence="3" id="KW-0540">Nuclease</keyword>
<organism evidence="8 9">
    <name type="scientific">Hemibagrus guttatus</name>
    <dbReference type="NCBI Taxonomy" id="175788"/>
    <lineage>
        <taxon>Eukaryota</taxon>
        <taxon>Metazoa</taxon>
        <taxon>Chordata</taxon>
        <taxon>Craniata</taxon>
        <taxon>Vertebrata</taxon>
        <taxon>Euteleostomi</taxon>
        <taxon>Actinopterygii</taxon>
        <taxon>Neopterygii</taxon>
        <taxon>Teleostei</taxon>
        <taxon>Ostariophysi</taxon>
        <taxon>Siluriformes</taxon>
        <taxon>Bagridae</taxon>
        <taxon>Hemibagrus</taxon>
    </lineage>
</organism>
<gene>
    <name evidence="8" type="ORF">QTP70_003070</name>
</gene>
<evidence type="ECO:0000256" key="2">
    <source>
        <dbReference type="ARBA" id="ARBA00022695"/>
    </source>
</evidence>
<dbReference type="GO" id="GO:0004519">
    <property type="term" value="F:endonuclease activity"/>
    <property type="evidence" value="ECO:0007669"/>
    <property type="project" value="UniProtKB-KW"/>
</dbReference>
<comment type="caution">
    <text evidence="8">The sequence shown here is derived from an EMBL/GenBank/DDBJ whole genome shotgun (WGS) entry which is preliminary data.</text>
</comment>
<keyword evidence="1" id="KW-0808">Transferase</keyword>
<dbReference type="InterPro" id="IPR040643">
    <property type="entry name" value="MLVIN_C"/>
</dbReference>
<dbReference type="AlphaFoldDB" id="A0AAE0R3V2"/>
<dbReference type="Proteomes" id="UP001274896">
    <property type="component" value="Unassembled WGS sequence"/>
</dbReference>
<keyword evidence="5" id="KW-0378">Hydrolase</keyword>
<evidence type="ECO:0000256" key="6">
    <source>
        <dbReference type="SAM" id="MobiDB-lite"/>
    </source>
</evidence>